<evidence type="ECO:0000313" key="2">
    <source>
        <dbReference type="Proteomes" id="UP001143486"/>
    </source>
</evidence>
<reference evidence="1" key="2">
    <citation type="submission" date="2023-01" db="EMBL/GenBank/DDBJ databases">
        <authorList>
            <person name="Sun Q."/>
            <person name="Evtushenko L."/>
        </authorList>
    </citation>
    <scope>NUCLEOTIDE SEQUENCE</scope>
    <source>
        <strain evidence="1">VKM B-1513</strain>
    </source>
</reference>
<proteinExistence type="predicted"/>
<protein>
    <submittedName>
        <fullName evidence="1">Uncharacterized protein</fullName>
    </submittedName>
</protein>
<sequence>MLGAVVFSAAGQADCLSQGSGYMYTYTTCVAGSLPCDDGRLGARGTQVLIISNVFHDNGGNGEYPSSVFYRELTNHGLPSASARESHCYSSAAEAEAGLREHMARHVRLNQQQQIFRISMPNT</sequence>
<comment type="caution">
    <text evidence="1">The sequence shown here is derived from an EMBL/GenBank/DDBJ whole genome shotgun (WGS) entry which is preliminary data.</text>
</comment>
<evidence type="ECO:0000313" key="1">
    <source>
        <dbReference type="EMBL" id="GLK51331.1"/>
    </source>
</evidence>
<dbReference type="Proteomes" id="UP001143486">
    <property type="component" value="Unassembled WGS sequence"/>
</dbReference>
<gene>
    <name evidence="1" type="ORF">GCM10017621_08390</name>
</gene>
<keyword evidence="2" id="KW-1185">Reference proteome</keyword>
<organism evidence="1 2">
    <name type="scientific">Maricaulis virginensis</name>
    <dbReference type="NCBI Taxonomy" id="144022"/>
    <lineage>
        <taxon>Bacteria</taxon>
        <taxon>Pseudomonadati</taxon>
        <taxon>Pseudomonadota</taxon>
        <taxon>Alphaproteobacteria</taxon>
        <taxon>Maricaulales</taxon>
        <taxon>Maricaulaceae</taxon>
        <taxon>Maricaulis</taxon>
    </lineage>
</organism>
<dbReference type="AlphaFoldDB" id="A0A9W6IJ89"/>
<reference evidence="1" key="1">
    <citation type="journal article" date="2014" name="Int. J. Syst. Evol. Microbiol.">
        <title>Complete genome sequence of Corynebacterium casei LMG S-19264T (=DSM 44701T), isolated from a smear-ripened cheese.</title>
        <authorList>
            <consortium name="US DOE Joint Genome Institute (JGI-PGF)"/>
            <person name="Walter F."/>
            <person name="Albersmeier A."/>
            <person name="Kalinowski J."/>
            <person name="Ruckert C."/>
        </authorList>
    </citation>
    <scope>NUCLEOTIDE SEQUENCE</scope>
    <source>
        <strain evidence="1">VKM B-1513</strain>
    </source>
</reference>
<name>A0A9W6IJ89_9PROT</name>
<dbReference type="EMBL" id="BSFE01000002">
    <property type="protein sequence ID" value="GLK51331.1"/>
    <property type="molecule type" value="Genomic_DNA"/>
</dbReference>
<accession>A0A9W6IJ89</accession>